<keyword evidence="1 3" id="KW-0963">Cytoplasm</keyword>
<dbReference type="PANTHER" id="PTHR33867">
    <property type="entry name" value="RIBOSOME MATURATION FACTOR RIMP"/>
    <property type="match status" value="1"/>
</dbReference>
<accession>A0A5C6Q3Z1</accession>
<dbReference type="NCBIfam" id="NF000927">
    <property type="entry name" value="PRK00092.1-1"/>
    <property type="match status" value="1"/>
</dbReference>
<evidence type="ECO:0000259" key="4">
    <source>
        <dbReference type="Pfam" id="PF02576"/>
    </source>
</evidence>
<dbReference type="HAMAP" id="MF_01077">
    <property type="entry name" value="RimP"/>
    <property type="match status" value="1"/>
</dbReference>
<gene>
    <name evidence="3 7" type="primary">rimP</name>
    <name evidence="6" type="ORF">ESZ26_03475</name>
    <name evidence="7" type="ORF">ESZ27_16535</name>
</gene>
<dbReference type="GO" id="GO:0005829">
    <property type="term" value="C:cytosol"/>
    <property type="evidence" value="ECO:0007669"/>
    <property type="project" value="TreeGrafter"/>
</dbReference>
<dbReference type="GO" id="GO:0000028">
    <property type="term" value="P:ribosomal small subunit assembly"/>
    <property type="evidence" value="ECO:0007669"/>
    <property type="project" value="TreeGrafter"/>
</dbReference>
<sequence>MAKFEHKLTDMLRPAVEEVGKELLGIEYISAGNNSVLRLFIDHENGIDVDDCAEVSRQVGAILDVEDPISSEFNLEVSSPGLDRPLFDKPHYEAVIGEIIEVKLSIPLNGRRKFKGRLAAVENDTLVVAVDGEDYDLVLGNIVKANLVFNHNKKS</sequence>
<dbReference type="Gene3D" id="2.30.30.180">
    <property type="entry name" value="Ribosome maturation factor RimP, C-terminal domain"/>
    <property type="match status" value="1"/>
</dbReference>
<dbReference type="InterPro" id="IPR035956">
    <property type="entry name" value="RimP_N_sf"/>
</dbReference>
<dbReference type="Proteomes" id="UP000321525">
    <property type="component" value="Unassembled WGS sequence"/>
</dbReference>
<dbReference type="GO" id="GO:0006412">
    <property type="term" value="P:translation"/>
    <property type="evidence" value="ECO:0007669"/>
    <property type="project" value="TreeGrafter"/>
</dbReference>
<dbReference type="InterPro" id="IPR028989">
    <property type="entry name" value="RimP_N"/>
</dbReference>
<reference evidence="7 9" key="1">
    <citation type="submission" date="2019-07" db="EMBL/GenBank/DDBJ databases">
        <title>Genomes of sea-ice associated Colwellia species.</title>
        <authorList>
            <person name="Bowman J.P."/>
        </authorList>
    </citation>
    <scope>NUCLEOTIDE SEQUENCE [LARGE SCALE GENOMIC DNA]</scope>
    <source>
        <strain evidence="6 8">ACAM 607</strain>
        <strain evidence="7 9">IC036</strain>
    </source>
</reference>
<comment type="caution">
    <text evidence="7">The sequence shown here is derived from an EMBL/GenBank/DDBJ whole genome shotgun (WGS) entry which is preliminary data.</text>
</comment>
<evidence type="ECO:0000259" key="5">
    <source>
        <dbReference type="Pfam" id="PF17384"/>
    </source>
</evidence>
<dbReference type="Proteomes" id="UP000321917">
    <property type="component" value="Unassembled WGS sequence"/>
</dbReference>
<keyword evidence="2 3" id="KW-0690">Ribosome biogenesis</keyword>
<evidence type="ECO:0000313" key="7">
    <source>
        <dbReference type="EMBL" id="TWX63528.1"/>
    </source>
</evidence>
<evidence type="ECO:0000313" key="9">
    <source>
        <dbReference type="Proteomes" id="UP000321917"/>
    </source>
</evidence>
<dbReference type="Gene3D" id="3.30.300.70">
    <property type="entry name" value="RimP-like superfamily, N-terminal"/>
    <property type="match status" value="1"/>
</dbReference>
<comment type="similarity">
    <text evidence="3">Belongs to the RimP family.</text>
</comment>
<dbReference type="InterPro" id="IPR003728">
    <property type="entry name" value="Ribosome_maturation_RimP"/>
</dbReference>
<evidence type="ECO:0000313" key="6">
    <source>
        <dbReference type="EMBL" id="TWX62052.1"/>
    </source>
</evidence>
<dbReference type="SUPFAM" id="SSF75420">
    <property type="entry name" value="YhbC-like, N-terminal domain"/>
    <property type="match status" value="1"/>
</dbReference>
<dbReference type="EMBL" id="VOLQ01000042">
    <property type="protein sequence ID" value="TWX63528.1"/>
    <property type="molecule type" value="Genomic_DNA"/>
</dbReference>
<dbReference type="OrthoDB" id="9805006at2"/>
<comment type="subcellular location">
    <subcellularLocation>
        <location evidence="3">Cytoplasm</location>
    </subcellularLocation>
</comment>
<evidence type="ECO:0000313" key="8">
    <source>
        <dbReference type="Proteomes" id="UP000321525"/>
    </source>
</evidence>
<feature type="domain" description="Ribosome maturation factor RimP N-terminal" evidence="4">
    <location>
        <begin position="11"/>
        <end position="83"/>
    </location>
</feature>
<dbReference type="Pfam" id="PF17384">
    <property type="entry name" value="DUF150_C"/>
    <property type="match status" value="1"/>
</dbReference>
<dbReference type="FunFam" id="3.30.300.70:FF:000001">
    <property type="entry name" value="Ribosome maturation factor RimP"/>
    <property type="match status" value="1"/>
</dbReference>
<protein>
    <recommendedName>
        <fullName evidence="3">Ribosome maturation factor RimP</fullName>
    </recommendedName>
</protein>
<dbReference type="CDD" id="cd01734">
    <property type="entry name" value="YlxS_C"/>
    <property type="match status" value="1"/>
</dbReference>
<organism evidence="7 9">
    <name type="scientific">Colwellia hornerae</name>
    <dbReference type="NCBI Taxonomy" id="89402"/>
    <lineage>
        <taxon>Bacteria</taxon>
        <taxon>Pseudomonadati</taxon>
        <taxon>Pseudomonadota</taxon>
        <taxon>Gammaproteobacteria</taxon>
        <taxon>Alteromonadales</taxon>
        <taxon>Colwelliaceae</taxon>
        <taxon>Colwellia</taxon>
    </lineage>
</organism>
<dbReference type="PANTHER" id="PTHR33867:SF1">
    <property type="entry name" value="RIBOSOME MATURATION FACTOR RIMP"/>
    <property type="match status" value="1"/>
</dbReference>
<dbReference type="AlphaFoldDB" id="A0A5C6Q3Z1"/>
<evidence type="ECO:0000256" key="2">
    <source>
        <dbReference type="ARBA" id="ARBA00022517"/>
    </source>
</evidence>
<keyword evidence="8" id="KW-1185">Reference proteome</keyword>
<dbReference type="InterPro" id="IPR036847">
    <property type="entry name" value="RimP_C_sf"/>
</dbReference>
<feature type="domain" description="Ribosome maturation factor RimP C-terminal" evidence="5">
    <location>
        <begin position="86"/>
        <end position="149"/>
    </location>
</feature>
<evidence type="ECO:0000256" key="1">
    <source>
        <dbReference type="ARBA" id="ARBA00022490"/>
    </source>
</evidence>
<dbReference type="SUPFAM" id="SSF74942">
    <property type="entry name" value="YhbC-like, C-terminal domain"/>
    <property type="match status" value="1"/>
</dbReference>
<proteinExistence type="inferred from homology"/>
<comment type="function">
    <text evidence="3">Required for maturation of 30S ribosomal subunits.</text>
</comment>
<name>A0A5C6Q3Z1_9GAMM</name>
<dbReference type="InterPro" id="IPR028998">
    <property type="entry name" value="RimP_C"/>
</dbReference>
<dbReference type="Pfam" id="PF02576">
    <property type="entry name" value="RimP_N"/>
    <property type="match status" value="1"/>
</dbReference>
<evidence type="ECO:0000256" key="3">
    <source>
        <dbReference type="HAMAP-Rule" id="MF_01077"/>
    </source>
</evidence>
<dbReference type="EMBL" id="VOLR01000004">
    <property type="protein sequence ID" value="TWX62052.1"/>
    <property type="molecule type" value="Genomic_DNA"/>
</dbReference>
<dbReference type="RefSeq" id="WP_146798088.1">
    <property type="nucleotide sequence ID" value="NZ_VOLP01000005.1"/>
</dbReference>